<protein>
    <submittedName>
        <fullName evidence="1">Uncharacterized protein</fullName>
    </submittedName>
</protein>
<keyword evidence="2" id="KW-1185">Reference proteome</keyword>
<dbReference type="EMBL" id="JASAOG010000086">
    <property type="protein sequence ID" value="KAK0053430.1"/>
    <property type="molecule type" value="Genomic_DNA"/>
</dbReference>
<comment type="caution">
    <text evidence="1">The sequence shown here is derived from an EMBL/GenBank/DDBJ whole genome shotgun (WGS) entry which is preliminary data.</text>
</comment>
<name>A0AAD8BH72_BIOPF</name>
<dbReference type="AlphaFoldDB" id="A0AAD8BH72"/>
<proteinExistence type="predicted"/>
<dbReference type="Proteomes" id="UP001233172">
    <property type="component" value="Unassembled WGS sequence"/>
</dbReference>
<reference evidence="1" key="1">
    <citation type="journal article" date="2023" name="PLoS Negl. Trop. Dis.">
        <title>A genome sequence for Biomphalaria pfeifferi, the major vector snail for the human-infecting parasite Schistosoma mansoni.</title>
        <authorList>
            <person name="Bu L."/>
            <person name="Lu L."/>
            <person name="Laidemitt M.R."/>
            <person name="Zhang S.M."/>
            <person name="Mutuku M."/>
            <person name="Mkoji G."/>
            <person name="Steinauer M."/>
            <person name="Loker E.S."/>
        </authorList>
    </citation>
    <scope>NUCLEOTIDE SEQUENCE</scope>
    <source>
        <strain evidence="1">KasaAsao</strain>
    </source>
</reference>
<sequence length="86" mass="9367">MLCLSVPADASSDEILSPGTSLFTHRAPKRNPTAREGRIMKSIKGVELLSGAGGDKFRSDEGRPLLIGGQLIQDLWSMADQWRKLS</sequence>
<gene>
    <name evidence="1" type="ORF">Bpfe_017128</name>
</gene>
<organism evidence="1 2">
    <name type="scientific">Biomphalaria pfeifferi</name>
    <name type="common">Bloodfluke planorb</name>
    <name type="synonym">Freshwater snail</name>
    <dbReference type="NCBI Taxonomy" id="112525"/>
    <lineage>
        <taxon>Eukaryota</taxon>
        <taxon>Metazoa</taxon>
        <taxon>Spiralia</taxon>
        <taxon>Lophotrochozoa</taxon>
        <taxon>Mollusca</taxon>
        <taxon>Gastropoda</taxon>
        <taxon>Heterobranchia</taxon>
        <taxon>Euthyneura</taxon>
        <taxon>Panpulmonata</taxon>
        <taxon>Hygrophila</taxon>
        <taxon>Lymnaeoidea</taxon>
        <taxon>Planorbidae</taxon>
        <taxon>Biomphalaria</taxon>
    </lineage>
</organism>
<evidence type="ECO:0000313" key="1">
    <source>
        <dbReference type="EMBL" id="KAK0053430.1"/>
    </source>
</evidence>
<accession>A0AAD8BH72</accession>
<evidence type="ECO:0000313" key="2">
    <source>
        <dbReference type="Proteomes" id="UP001233172"/>
    </source>
</evidence>
<reference evidence="1" key="2">
    <citation type="submission" date="2023-04" db="EMBL/GenBank/DDBJ databases">
        <authorList>
            <person name="Bu L."/>
            <person name="Lu L."/>
            <person name="Laidemitt M.R."/>
            <person name="Zhang S.M."/>
            <person name="Mutuku M."/>
            <person name="Mkoji G."/>
            <person name="Steinauer M."/>
            <person name="Loker E.S."/>
        </authorList>
    </citation>
    <scope>NUCLEOTIDE SEQUENCE</scope>
    <source>
        <strain evidence="1">KasaAsao</strain>
        <tissue evidence="1">Whole Snail</tissue>
    </source>
</reference>